<feature type="transmembrane region" description="Helical" evidence="6">
    <location>
        <begin position="20"/>
        <end position="40"/>
    </location>
</feature>
<dbReference type="Proteomes" id="UP000253857">
    <property type="component" value="Unassembled WGS sequence"/>
</dbReference>
<dbReference type="GO" id="GO:0005886">
    <property type="term" value="C:plasma membrane"/>
    <property type="evidence" value="ECO:0007669"/>
    <property type="project" value="UniProtKB-SubCell"/>
</dbReference>
<keyword evidence="3 6" id="KW-0812">Transmembrane</keyword>
<reference evidence="8 9" key="1">
    <citation type="journal article" date="2018" name="Elife">
        <title>Discovery and characterization of a prevalent human gut bacterial enzyme sufficient for the inactivation of a family of plant toxins.</title>
        <authorList>
            <person name="Koppel N."/>
            <person name="Bisanz J.E."/>
            <person name="Pandelia M.E."/>
            <person name="Turnbaugh P.J."/>
            <person name="Balskus E.P."/>
        </authorList>
    </citation>
    <scope>NUCLEOTIDE SEQUENCE [LARGE SCALE GENOMIC DNA]</scope>
    <source>
        <strain evidence="8 9">FAA1-1-60AUCSF</strain>
    </source>
</reference>
<dbReference type="InterPro" id="IPR018076">
    <property type="entry name" value="T2SS_GspF_dom"/>
</dbReference>
<evidence type="ECO:0000256" key="1">
    <source>
        <dbReference type="ARBA" id="ARBA00004651"/>
    </source>
</evidence>
<name>A0A369NCH3_EGGLN</name>
<comment type="caution">
    <text evidence="8">The sequence shown here is derived from an EMBL/GenBank/DDBJ whole genome shotgun (WGS) entry which is preliminary data.</text>
</comment>
<organism evidence="8 9">
    <name type="scientific">Eggerthella lenta</name>
    <name type="common">Eubacterium lentum</name>
    <dbReference type="NCBI Taxonomy" id="84112"/>
    <lineage>
        <taxon>Bacteria</taxon>
        <taxon>Bacillati</taxon>
        <taxon>Actinomycetota</taxon>
        <taxon>Coriobacteriia</taxon>
        <taxon>Eggerthellales</taxon>
        <taxon>Eggerthellaceae</taxon>
        <taxon>Eggerthella</taxon>
    </lineage>
</organism>
<dbReference type="PANTHER" id="PTHR35007:SF1">
    <property type="entry name" value="PILUS ASSEMBLY PROTEIN"/>
    <property type="match status" value="1"/>
</dbReference>
<dbReference type="EMBL" id="PPTY01000005">
    <property type="protein sequence ID" value="RDB87215.1"/>
    <property type="molecule type" value="Genomic_DNA"/>
</dbReference>
<feature type="transmembrane region" description="Helical" evidence="6">
    <location>
        <begin position="251"/>
        <end position="269"/>
    </location>
</feature>
<dbReference type="Pfam" id="PF00482">
    <property type="entry name" value="T2SSF"/>
    <property type="match status" value="1"/>
</dbReference>
<keyword evidence="5 6" id="KW-0472">Membrane</keyword>
<dbReference type="Gene3D" id="1.20.81.30">
    <property type="entry name" value="Type II secretion system (T2SS), domain F"/>
    <property type="match status" value="1"/>
</dbReference>
<accession>A0A369NCH3</accession>
<evidence type="ECO:0000256" key="5">
    <source>
        <dbReference type="ARBA" id="ARBA00023136"/>
    </source>
</evidence>
<dbReference type="InterPro" id="IPR042094">
    <property type="entry name" value="T2SS_GspF_sf"/>
</dbReference>
<keyword evidence="4 6" id="KW-1133">Transmembrane helix</keyword>
<feature type="transmembrane region" description="Helical" evidence="6">
    <location>
        <begin position="96"/>
        <end position="122"/>
    </location>
</feature>
<comment type="subcellular location">
    <subcellularLocation>
        <location evidence="1">Cell membrane</location>
        <topology evidence="1">Multi-pass membrane protein</topology>
    </subcellularLocation>
</comment>
<dbReference type="PANTHER" id="PTHR35007">
    <property type="entry name" value="INTEGRAL MEMBRANE PROTEIN-RELATED"/>
    <property type="match status" value="1"/>
</dbReference>
<evidence type="ECO:0000256" key="6">
    <source>
        <dbReference type="SAM" id="Phobius"/>
    </source>
</evidence>
<keyword evidence="2" id="KW-1003">Cell membrane</keyword>
<evidence type="ECO:0000256" key="4">
    <source>
        <dbReference type="ARBA" id="ARBA00022989"/>
    </source>
</evidence>
<protein>
    <recommendedName>
        <fullName evidence="7">Type II secretion system protein GspF domain-containing protein</fullName>
    </recommendedName>
</protein>
<gene>
    <name evidence="8" type="ORF">C1871_05090</name>
</gene>
<sequence length="308" mass="32540">MTTGSTPRRCSRMGGAQSNLVNLLPALPGLALGIAMLVIARRGRIARERAGAETASERPSGKLAAALVSVCEQASPQLSVQEAEIVWAATATLPALTALALGVGPLSLLLLPVSAAGFPVYLKARRDSGKKKFEEQLGQAMPLIASNLRAGSSVAQAIGPVAENMSDPIKSEFRRLASDIRAGTPVPEALDKVADRTGSRDLRLFATAVDISQQTGGSLADITENVGQTVRARVEARKTIKSKTSLNRIESQIMVGLPVFMMAALLAISPSHREFYSQPSGWALIALAVVLDALAYLMMRKMGDVKLD</sequence>
<proteinExistence type="predicted"/>
<evidence type="ECO:0000256" key="3">
    <source>
        <dbReference type="ARBA" id="ARBA00022692"/>
    </source>
</evidence>
<evidence type="ECO:0000259" key="7">
    <source>
        <dbReference type="Pfam" id="PF00482"/>
    </source>
</evidence>
<feature type="domain" description="Type II secretion system protein GspF" evidence="7">
    <location>
        <begin position="144"/>
        <end position="266"/>
    </location>
</feature>
<evidence type="ECO:0000313" key="9">
    <source>
        <dbReference type="Proteomes" id="UP000253857"/>
    </source>
</evidence>
<evidence type="ECO:0000256" key="2">
    <source>
        <dbReference type="ARBA" id="ARBA00022475"/>
    </source>
</evidence>
<evidence type="ECO:0000313" key="8">
    <source>
        <dbReference type="EMBL" id="RDB87215.1"/>
    </source>
</evidence>
<feature type="transmembrane region" description="Helical" evidence="6">
    <location>
        <begin position="281"/>
        <end position="299"/>
    </location>
</feature>
<dbReference type="AlphaFoldDB" id="A0A369NCH3"/>